<reference evidence="2" key="2">
    <citation type="submission" date="2021-04" db="EMBL/GenBank/DDBJ databases">
        <authorList>
            <person name="Gilroy R."/>
        </authorList>
    </citation>
    <scope>NUCLEOTIDE SEQUENCE</scope>
    <source>
        <strain evidence="2">ChiHjej10B9-4811</strain>
    </source>
</reference>
<dbReference type="GO" id="GO:0005829">
    <property type="term" value="C:cytosol"/>
    <property type="evidence" value="ECO:0007669"/>
    <property type="project" value="TreeGrafter"/>
</dbReference>
<reference evidence="2" key="1">
    <citation type="journal article" date="2021" name="PeerJ">
        <title>Extensive microbial diversity within the chicken gut microbiome revealed by metagenomics and culture.</title>
        <authorList>
            <person name="Gilroy R."/>
            <person name="Ravi A."/>
            <person name="Getino M."/>
            <person name="Pursley I."/>
            <person name="Horton D.L."/>
            <person name="Alikhan N.F."/>
            <person name="Baker D."/>
            <person name="Gharbi K."/>
            <person name="Hall N."/>
            <person name="Watson M."/>
            <person name="Adriaenssens E.M."/>
            <person name="Foster-Nyarko E."/>
            <person name="Jarju S."/>
            <person name="Secka A."/>
            <person name="Antonio M."/>
            <person name="Oren A."/>
            <person name="Chaudhuri R.R."/>
            <person name="La Ragione R."/>
            <person name="Hildebrand F."/>
            <person name="Pallen M.J."/>
        </authorList>
    </citation>
    <scope>NUCLEOTIDE SEQUENCE</scope>
    <source>
        <strain evidence="2">ChiHjej10B9-4811</strain>
    </source>
</reference>
<feature type="non-terminal residue" evidence="2">
    <location>
        <position position="99"/>
    </location>
</feature>
<evidence type="ECO:0000313" key="3">
    <source>
        <dbReference type="Proteomes" id="UP000823908"/>
    </source>
</evidence>
<comment type="caution">
    <text evidence="2">The sequence shown here is derived from an EMBL/GenBank/DDBJ whole genome shotgun (WGS) entry which is preliminary data.</text>
</comment>
<dbReference type="EMBL" id="DWUS01000032">
    <property type="protein sequence ID" value="HJD50469.1"/>
    <property type="molecule type" value="Genomic_DNA"/>
</dbReference>
<sequence length="99" mass="10538">MRFDVITIFPEYLAPLELSLMGKARESGKIDLHLTNLRDFAFDRHKTVDDTPYGGGAGMVMKPEPWGLALDQALAASPASVQADGGKPLLIVPSAAGTV</sequence>
<dbReference type="InterPro" id="IPR029028">
    <property type="entry name" value="Alpha/beta_knot_MTases"/>
</dbReference>
<proteinExistence type="predicted"/>
<name>A0A9D2ZSC1_9MICC</name>
<protein>
    <submittedName>
        <fullName evidence="2">tRNA (Guanosine(37)-N1)-methyltransferase TrmD</fullName>
    </submittedName>
</protein>
<accession>A0A9D2ZSC1</accession>
<dbReference type="GO" id="GO:0052906">
    <property type="term" value="F:tRNA (guanine(37)-N1)-methyltransferase activity"/>
    <property type="evidence" value="ECO:0007669"/>
    <property type="project" value="InterPro"/>
</dbReference>
<dbReference type="PANTHER" id="PTHR46417">
    <property type="entry name" value="TRNA (GUANINE-N(1)-)-METHYLTRANSFERASE"/>
    <property type="match status" value="1"/>
</dbReference>
<dbReference type="GO" id="GO:0002939">
    <property type="term" value="P:tRNA N1-guanine methylation"/>
    <property type="evidence" value="ECO:0007669"/>
    <property type="project" value="TreeGrafter"/>
</dbReference>
<dbReference type="Pfam" id="PF01746">
    <property type="entry name" value="tRNA_m1G_MT"/>
    <property type="match status" value="1"/>
</dbReference>
<dbReference type="Gene3D" id="3.40.1280.10">
    <property type="match status" value="1"/>
</dbReference>
<dbReference type="InterPro" id="IPR002649">
    <property type="entry name" value="tRNA_m1G_MeTrfase_TrmD"/>
</dbReference>
<dbReference type="Proteomes" id="UP000823908">
    <property type="component" value="Unassembled WGS sequence"/>
</dbReference>
<gene>
    <name evidence="2" type="ORF">H9908_01155</name>
</gene>
<evidence type="ECO:0000313" key="2">
    <source>
        <dbReference type="EMBL" id="HJD50469.1"/>
    </source>
</evidence>
<dbReference type="PANTHER" id="PTHR46417:SF1">
    <property type="entry name" value="TRNA (GUANINE-N(1)-)-METHYLTRANSFERASE"/>
    <property type="match status" value="1"/>
</dbReference>
<dbReference type="AlphaFoldDB" id="A0A9D2ZSC1"/>
<dbReference type="SUPFAM" id="SSF75217">
    <property type="entry name" value="alpha/beta knot"/>
    <property type="match status" value="1"/>
</dbReference>
<dbReference type="InterPro" id="IPR016009">
    <property type="entry name" value="tRNA_MeTrfase_TRMD/TRM10"/>
</dbReference>
<dbReference type="InterPro" id="IPR029026">
    <property type="entry name" value="tRNA_m1G_MTases_N"/>
</dbReference>
<organism evidence="2 3">
    <name type="scientific">Candidatus Rothia avistercoris</name>
    <dbReference type="NCBI Taxonomy" id="2840479"/>
    <lineage>
        <taxon>Bacteria</taxon>
        <taxon>Bacillati</taxon>
        <taxon>Actinomycetota</taxon>
        <taxon>Actinomycetes</taxon>
        <taxon>Micrococcales</taxon>
        <taxon>Micrococcaceae</taxon>
        <taxon>Rothia</taxon>
    </lineage>
</organism>
<feature type="domain" description="tRNA methyltransferase TRMD/TRM10-type" evidence="1">
    <location>
        <begin position="1"/>
        <end position="89"/>
    </location>
</feature>
<evidence type="ECO:0000259" key="1">
    <source>
        <dbReference type="Pfam" id="PF01746"/>
    </source>
</evidence>